<dbReference type="Proteomes" id="UP000030816">
    <property type="component" value="Unassembled WGS sequence"/>
</dbReference>
<dbReference type="AlphaFoldDB" id="A0A0B2X1E9"/>
<evidence type="ECO:0000313" key="3">
    <source>
        <dbReference type="Proteomes" id="UP000030816"/>
    </source>
</evidence>
<protein>
    <submittedName>
        <fullName evidence="2">Uncharacterized protein</fullName>
    </submittedName>
</protein>
<feature type="region of interest" description="Disordered" evidence="1">
    <location>
        <begin position="1"/>
        <end position="21"/>
    </location>
</feature>
<name>A0A0B2X1E9_METAS</name>
<dbReference type="EMBL" id="AZHE01000003">
    <property type="protein sequence ID" value="KHO00154.1"/>
    <property type="molecule type" value="Genomic_DNA"/>
</dbReference>
<organism evidence="2 3">
    <name type="scientific">Metarhizium album (strain ARSEF 1941)</name>
    <dbReference type="NCBI Taxonomy" id="1081103"/>
    <lineage>
        <taxon>Eukaryota</taxon>
        <taxon>Fungi</taxon>
        <taxon>Dikarya</taxon>
        <taxon>Ascomycota</taxon>
        <taxon>Pezizomycotina</taxon>
        <taxon>Sordariomycetes</taxon>
        <taxon>Hypocreomycetidae</taxon>
        <taxon>Hypocreales</taxon>
        <taxon>Clavicipitaceae</taxon>
        <taxon>Metarhizium</taxon>
    </lineage>
</organism>
<keyword evidence="3" id="KW-1185">Reference proteome</keyword>
<accession>A0A0B2X1E9</accession>
<dbReference type="STRING" id="1081103.A0A0B2X1E9"/>
<evidence type="ECO:0000313" key="2">
    <source>
        <dbReference type="EMBL" id="KHO00154.1"/>
    </source>
</evidence>
<gene>
    <name evidence="2" type="ORF">MAM_02077</name>
</gene>
<dbReference type="RefSeq" id="XP_040681219.1">
    <property type="nucleotide sequence ID" value="XM_040820876.1"/>
</dbReference>
<dbReference type="GeneID" id="63736532"/>
<evidence type="ECO:0000256" key="1">
    <source>
        <dbReference type="SAM" id="MobiDB-lite"/>
    </source>
</evidence>
<dbReference type="OrthoDB" id="3941926at2759"/>
<proteinExistence type="predicted"/>
<dbReference type="HOGENOM" id="CLU_754560_0_0_1"/>
<sequence length="367" mass="42306">MESSAPGHYFRHYDPPNSQENGAEAQRIQANAYPGRVRPAFIIAYPDGLPAKYNMARRTTAEGVPDRIIEDNFDKDFYTKSPDNVSAIFSTKGGRLPFRKANVDSFKLGRERRLWSQREIDLRCNDIRREHAPFMKLLEKPRYPETLFKYFDPHDIYEDGPQNRWNLLNTLYAENEIIAKIVERDFTEHIREFVDKWLARGNGRKLKNWASEDGIMELFSEDDWQAIGNIDKDMVAIFEKVLEERKKDFESIKPDNIKIPVVKNCENLQVHAEVFDYNANALLPKFPPSECKSSQVAFTNVPTPNSLHDGQHRPVPAMLGYGPPGLSQSAPTNQFSPRARRHPCAEETCECRKRAGHNIYDDEYSPA</sequence>
<reference evidence="2 3" key="1">
    <citation type="journal article" date="2014" name="Proc. Natl. Acad. Sci. U.S.A.">
        <title>Trajectory and genomic determinants of fungal-pathogen speciation and host adaptation.</title>
        <authorList>
            <person name="Hu X."/>
            <person name="Xiao G."/>
            <person name="Zheng P."/>
            <person name="Shang Y."/>
            <person name="Su Y."/>
            <person name="Zhang X."/>
            <person name="Liu X."/>
            <person name="Zhan S."/>
            <person name="St Leger R.J."/>
            <person name="Wang C."/>
        </authorList>
    </citation>
    <scope>NUCLEOTIDE SEQUENCE [LARGE SCALE GENOMIC DNA]</scope>
    <source>
        <strain evidence="2 3">ARSEF 1941</strain>
    </source>
</reference>
<comment type="caution">
    <text evidence="2">The sequence shown here is derived from an EMBL/GenBank/DDBJ whole genome shotgun (WGS) entry which is preliminary data.</text>
</comment>